<dbReference type="Pfam" id="PF04892">
    <property type="entry name" value="VanZ"/>
    <property type="match status" value="1"/>
</dbReference>
<evidence type="ECO:0000313" key="4">
    <source>
        <dbReference type="Proteomes" id="UP001574169"/>
    </source>
</evidence>
<dbReference type="EMBL" id="JBCFQL010000005">
    <property type="protein sequence ID" value="MFA9190833.1"/>
    <property type="molecule type" value="Genomic_DNA"/>
</dbReference>
<feature type="transmembrane region" description="Helical" evidence="1">
    <location>
        <begin position="68"/>
        <end position="89"/>
    </location>
</feature>
<dbReference type="RefSeq" id="WP_373405836.1">
    <property type="nucleotide sequence ID" value="NZ_JBCFQL010000005.1"/>
</dbReference>
<accession>A0ABV4TA49</accession>
<feature type="transmembrane region" description="Helical" evidence="1">
    <location>
        <begin position="101"/>
        <end position="118"/>
    </location>
</feature>
<comment type="caution">
    <text evidence="3">The sequence shown here is derived from an EMBL/GenBank/DDBJ whole genome shotgun (WGS) entry which is preliminary data.</text>
</comment>
<dbReference type="InterPro" id="IPR006976">
    <property type="entry name" value="VanZ-like"/>
</dbReference>
<protein>
    <submittedName>
        <fullName evidence="3">VanZ family protein</fullName>
    </submittedName>
</protein>
<dbReference type="Proteomes" id="UP001574169">
    <property type="component" value="Unassembled WGS sequence"/>
</dbReference>
<keyword evidence="4" id="KW-1185">Reference proteome</keyword>
<keyword evidence="1" id="KW-0472">Membrane</keyword>
<evidence type="ECO:0000256" key="1">
    <source>
        <dbReference type="SAM" id="Phobius"/>
    </source>
</evidence>
<sequence length="131" mass="15153">MLKKICLGAAFFWAGIILYLCLIRISELPALSIPYIDKLLHAFFYFVFSLLWFYALRFNSRSKSRAKILWIVFFLSLFFGIAIELFQTYLTTYRSGDILDVLANMSGTLLAILIIIILDKKDFLSKIPPQP</sequence>
<gene>
    <name evidence="3" type="ORF">AAGV28_05555</name>
</gene>
<name>A0ABV4TA49_9FLAO</name>
<keyword evidence="1" id="KW-1133">Transmembrane helix</keyword>
<dbReference type="NCBIfam" id="NF037970">
    <property type="entry name" value="vanZ_1"/>
    <property type="match status" value="1"/>
</dbReference>
<feature type="transmembrane region" description="Helical" evidence="1">
    <location>
        <begin position="38"/>
        <end position="56"/>
    </location>
</feature>
<evidence type="ECO:0000259" key="2">
    <source>
        <dbReference type="Pfam" id="PF04892"/>
    </source>
</evidence>
<feature type="transmembrane region" description="Helical" evidence="1">
    <location>
        <begin position="7"/>
        <end position="26"/>
    </location>
</feature>
<dbReference type="PANTHER" id="PTHR28008">
    <property type="entry name" value="DOMAIN PROTEIN, PUTATIVE (AFU_ORTHOLOGUE AFUA_3G10980)-RELATED"/>
    <property type="match status" value="1"/>
</dbReference>
<keyword evidence="1" id="KW-0812">Transmembrane</keyword>
<evidence type="ECO:0000313" key="3">
    <source>
        <dbReference type="EMBL" id="MFA9190833.1"/>
    </source>
</evidence>
<proteinExistence type="predicted"/>
<reference evidence="3 4" key="1">
    <citation type="submission" date="2024-04" db="EMBL/GenBank/DDBJ databases">
        <title>New Clade of Flavobacterium.</title>
        <authorList>
            <person name="Matos L."/>
            <person name="Proenca D.N."/>
            <person name="Fransisco R.M."/>
            <person name="Chung A.P."/>
            <person name="Maccario L."/>
            <person name="Sorensen S.J."/>
            <person name="Morais P.V."/>
        </authorList>
    </citation>
    <scope>NUCLEOTIDE SEQUENCE [LARGE SCALE GENOMIC DNA]</scope>
    <source>
        <strain evidence="3 4">FZUC8N2.13</strain>
    </source>
</reference>
<organism evidence="3 4">
    <name type="scientific">Flavobacterium zubiriense</name>
    <dbReference type="NCBI Taxonomy" id="3138075"/>
    <lineage>
        <taxon>Bacteria</taxon>
        <taxon>Pseudomonadati</taxon>
        <taxon>Bacteroidota</taxon>
        <taxon>Flavobacteriia</taxon>
        <taxon>Flavobacteriales</taxon>
        <taxon>Flavobacteriaceae</taxon>
        <taxon>Flavobacterium</taxon>
    </lineage>
</organism>
<dbReference type="PANTHER" id="PTHR28008:SF1">
    <property type="entry name" value="DOMAIN PROTEIN, PUTATIVE (AFU_ORTHOLOGUE AFUA_3G10980)-RELATED"/>
    <property type="match status" value="1"/>
</dbReference>
<feature type="domain" description="VanZ-like" evidence="2">
    <location>
        <begin position="36"/>
        <end position="118"/>
    </location>
</feature>